<dbReference type="AlphaFoldDB" id="A0A917FH91"/>
<comment type="caution">
    <text evidence="1">The sequence shown here is derived from an EMBL/GenBank/DDBJ whole genome shotgun (WGS) entry which is preliminary data.</text>
</comment>
<dbReference type="EMBL" id="BMHV01000042">
    <property type="protein sequence ID" value="GGF75901.1"/>
    <property type="molecule type" value="Genomic_DNA"/>
</dbReference>
<organism evidence="1 2">
    <name type="scientific">Terasakiella brassicae</name>
    <dbReference type="NCBI Taxonomy" id="1634917"/>
    <lineage>
        <taxon>Bacteria</taxon>
        <taxon>Pseudomonadati</taxon>
        <taxon>Pseudomonadota</taxon>
        <taxon>Alphaproteobacteria</taxon>
        <taxon>Rhodospirillales</taxon>
        <taxon>Terasakiellaceae</taxon>
        <taxon>Terasakiella</taxon>
    </lineage>
</organism>
<sequence>MSKTYLPRDKRQDVPFSLTERDIDILRAVNRYRYLQTSQIQRLVFPDNKTKQSTARRLKYLYHAKYLGRIQPYIVPGKGGAEVAYFLDRKGQELLTEMGEKVSIFKKSHQVKTMFLQHALDLSEFRLNVELALQNHSVVEMARFICDFEMKGHADKATRLKRYKLYHEVYHPLSKERYVVYPDGLMILQGKGEYAKKQRLYFVEIDRGTETLSTIRKKVIGYNLYQQEKVQDKFGKFKNFVVLIQTSSQKRAANIRKNLVDQPGSEFVYVTSVGEVFSHTIFNEPIWLNHQNQRDYLLS</sequence>
<dbReference type="Proteomes" id="UP000632498">
    <property type="component" value="Unassembled WGS sequence"/>
</dbReference>
<evidence type="ECO:0008006" key="3">
    <source>
        <dbReference type="Google" id="ProtNLM"/>
    </source>
</evidence>
<gene>
    <name evidence="1" type="ORF">GCM10011332_32370</name>
</gene>
<proteinExistence type="predicted"/>
<dbReference type="InterPro" id="IPR025855">
    <property type="entry name" value="Replic_Relax"/>
</dbReference>
<evidence type="ECO:0000313" key="2">
    <source>
        <dbReference type="Proteomes" id="UP000632498"/>
    </source>
</evidence>
<protein>
    <recommendedName>
        <fullName evidence="3">Replication-relaxation</fullName>
    </recommendedName>
</protein>
<reference evidence="1" key="1">
    <citation type="journal article" date="2014" name="Int. J. Syst. Evol. Microbiol.">
        <title>Complete genome sequence of Corynebacterium casei LMG S-19264T (=DSM 44701T), isolated from a smear-ripened cheese.</title>
        <authorList>
            <consortium name="US DOE Joint Genome Institute (JGI-PGF)"/>
            <person name="Walter F."/>
            <person name="Albersmeier A."/>
            <person name="Kalinowski J."/>
            <person name="Ruckert C."/>
        </authorList>
    </citation>
    <scope>NUCLEOTIDE SEQUENCE</scope>
    <source>
        <strain evidence="1">CGMCC 1.15254</strain>
    </source>
</reference>
<reference evidence="1" key="2">
    <citation type="submission" date="2020-09" db="EMBL/GenBank/DDBJ databases">
        <authorList>
            <person name="Sun Q."/>
            <person name="Zhou Y."/>
        </authorList>
    </citation>
    <scope>NUCLEOTIDE SEQUENCE</scope>
    <source>
        <strain evidence="1">CGMCC 1.15254</strain>
    </source>
</reference>
<evidence type="ECO:0000313" key="1">
    <source>
        <dbReference type="EMBL" id="GGF75901.1"/>
    </source>
</evidence>
<accession>A0A917FH91</accession>
<keyword evidence="2" id="KW-1185">Reference proteome</keyword>
<dbReference type="Pfam" id="PF13814">
    <property type="entry name" value="Replic_Relax"/>
    <property type="match status" value="1"/>
</dbReference>
<name>A0A917FH91_9PROT</name>